<organism evidence="3 4">
    <name type="scientific">Cytophaga hutchinsonii (strain ATCC 33406 / DSM 1761 / CIP 103989 / NBRC 15051 / NCIMB 9469 / D465)</name>
    <dbReference type="NCBI Taxonomy" id="269798"/>
    <lineage>
        <taxon>Bacteria</taxon>
        <taxon>Pseudomonadati</taxon>
        <taxon>Bacteroidota</taxon>
        <taxon>Cytophagia</taxon>
        <taxon>Cytophagales</taxon>
        <taxon>Cytophagaceae</taxon>
        <taxon>Cytophaga</taxon>
    </lineage>
</organism>
<dbReference type="EMBL" id="CP000383">
    <property type="protein sequence ID" value="ABG60010.1"/>
    <property type="molecule type" value="Genomic_DNA"/>
</dbReference>
<dbReference type="Gene3D" id="3.40.50.11190">
    <property type="match status" value="1"/>
</dbReference>
<reference evidence="3 4" key="1">
    <citation type="journal article" date="2007" name="Appl. Environ. Microbiol.">
        <title>Genome sequence of the cellulolytic gliding bacterium Cytophaga hutchinsonii.</title>
        <authorList>
            <person name="Xie G."/>
            <person name="Bruce D.C."/>
            <person name="Challacombe J.F."/>
            <person name="Chertkov O."/>
            <person name="Detter J.C."/>
            <person name="Gilna P."/>
            <person name="Han C.S."/>
            <person name="Lucas S."/>
            <person name="Misra M."/>
            <person name="Myers G.L."/>
            <person name="Richardson P."/>
            <person name="Tapia R."/>
            <person name="Thayer N."/>
            <person name="Thompson L.S."/>
            <person name="Brettin T.S."/>
            <person name="Henrissat B."/>
            <person name="Wilson D.B."/>
            <person name="McBride M.J."/>
        </authorList>
    </citation>
    <scope>NUCLEOTIDE SEQUENCE [LARGE SCALE GENOMIC DNA]</scope>
    <source>
        <strain evidence="4">ATCC 33406 / DSM 1761 / CIP 103989 / NBRC 15051 / NCIMB 9469 / D465</strain>
    </source>
</reference>
<protein>
    <submittedName>
        <fullName evidence="3">Polysaccharide biosynthesis protein possible glycosyltransferase</fullName>
    </submittedName>
</protein>
<feature type="binding site" evidence="2">
    <location>
        <position position="264"/>
    </location>
    <ligand>
        <name>substrate</name>
    </ligand>
</feature>
<dbReference type="AlphaFoldDB" id="A0A6N4SUU6"/>
<feature type="active site" description="Proton acceptor" evidence="1">
    <location>
        <position position="27"/>
    </location>
</feature>
<evidence type="ECO:0000256" key="1">
    <source>
        <dbReference type="PIRSR" id="PIRSR620023-1"/>
    </source>
</evidence>
<feature type="binding site" evidence="2">
    <location>
        <position position="160"/>
    </location>
    <ligand>
        <name>substrate</name>
    </ligand>
</feature>
<dbReference type="NCBIfam" id="TIGR03590">
    <property type="entry name" value="PseG"/>
    <property type="match status" value="1"/>
</dbReference>
<proteinExistence type="predicted"/>
<dbReference type="Gene3D" id="3.40.50.2000">
    <property type="entry name" value="Glycogen Phosphorylase B"/>
    <property type="match status" value="1"/>
</dbReference>
<sequence length="344" mass="37989">MNLKTPMNRKATIVFRADGNSEIGLGHVMRCVALCEMLQDVFYVKFAIQNPSAPILQLLHSAVSEVIPLPETKNHREDAAHFLTVLSKEDIVVLDGYAFDAAYQKAIKQQCRSLVYIDDLVSGHQYADVLINHNGLVQASDYDASAYTTFLLGTGYALVRKVFFDKRTANKDAGNKIKKTILINLGGADPDNISLKIVHALLAVQENYSITLILGAANKNGESFKPFQASPDVIIKRSLSAEEMIDEINSCTVAIVSCSTIAYEVCILNKPFIGVLTAANQASNAAFFKKNNLSLDVLDKNVEESVLVKSLEFNAGKWDETLNQQKLFFDGKTAERFQQAFKKI</sequence>
<dbReference type="InterPro" id="IPR020023">
    <property type="entry name" value="PseG"/>
</dbReference>
<dbReference type="Proteomes" id="UP000001822">
    <property type="component" value="Chromosome"/>
</dbReference>
<gene>
    <name evidence="3" type="ordered locus">CHU_2760</name>
</gene>
<accession>A0A6N4SUU6</accession>
<evidence type="ECO:0000313" key="4">
    <source>
        <dbReference type="Proteomes" id="UP000001822"/>
    </source>
</evidence>
<name>A0A6N4SUU6_CYTH3</name>
<dbReference type="KEGG" id="chu:CHU_2760"/>
<keyword evidence="4" id="KW-1185">Reference proteome</keyword>
<evidence type="ECO:0000256" key="2">
    <source>
        <dbReference type="PIRSR" id="PIRSR620023-2"/>
    </source>
</evidence>
<evidence type="ECO:0000313" key="3">
    <source>
        <dbReference type="EMBL" id="ABG60010.1"/>
    </source>
</evidence>
<dbReference type="OrthoDB" id="6290225at2"/>
<dbReference type="SUPFAM" id="SSF53756">
    <property type="entry name" value="UDP-Glycosyltransferase/glycogen phosphorylase"/>
    <property type="match status" value="1"/>
</dbReference>